<keyword evidence="11 14" id="KW-0275">Fatty acid biosynthesis</keyword>
<proteinExistence type="inferred from homology"/>
<evidence type="ECO:0000313" key="15">
    <source>
        <dbReference type="EMBL" id="PSS07207.1"/>
    </source>
</evidence>
<evidence type="ECO:0000256" key="13">
    <source>
        <dbReference type="ARBA" id="ARBA00036671"/>
    </source>
</evidence>
<comment type="function">
    <text evidence="14">Catalyzes the third of the four reactions of the long-chain fatty acids elongation cycle. This endoplasmic reticulum-bound enzymatic process, allows the addition of two carbons to the chain of long- and very long-chain fatty acids/VLCFAs per cycle. This enzyme catalyzes the dehydration of the 3-hydroxyacyl-CoA intermediate into trans-2,3-enoyl-CoA, within each cycle of fatty acid elongation. Thereby, it participates to the production of VLCFAs of different chain lengths that are involved in multiple biological processes as precursors of membrane lipids and lipid mediators.</text>
</comment>
<evidence type="ECO:0000256" key="6">
    <source>
        <dbReference type="ARBA" id="ARBA00022692"/>
    </source>
</evidence>
<dbReference type="AlphaFoldDB" id="A0A2R6QEZ6"/>
<dbReference type="GO" id="GO:0030148">
    <property type="term" value="P:sphingolipid biosynthetic process"/>
    <property type="evidence" value="ECO:0007669"/>
    <property type="project" value="TreeGrafter"/>
</dbReference>
<keyword evidence="9 14" id="KW-0443">Lipid metabolism</keyword>
<name>A0A2R6QEZ6_9APHY</name>
<dbReference type="EC" id="4.2.1.134" evidence="4 14"/>
<keyword evidence="8 14" id="KW-1133">Transmembrane helix</keyword>
<dbReference type="InterPro" id="IPR007482">
    <property type="entry name" value="Tyr_Pase-like_PTPLA"/>
</dbReference>
<dbReference type="PANTHER" id="PTHR11035">
    <property type="entry name" value="VERY-LONG-CHAIN (3R)-3-HYDROXYACYL-COA DEHYDRATASE"/>
    <property type="match status" value="1"/>
</dbReference>
<evidence type="ECO:0000256" key="3">
    <source>
        <dbReference type="ARBA" id="ARBA00007811"/>
    </source>
</evidence>
<dbReference type="Pfam" id="PF04387">
    <property type="entry name" value="PTPLA"/>
    <property type="match status" value="1"/>
</dbReference>
<keyword evidence="5 14" id="KW-0444">Lipid biosynthesis</keyword>
<dbReference type="GO" id="GO:0005789">
    <property type="term" value="C:endoplasmic reticulum membrane"/>
    <property type="evidence" value="ECO:0007669"/>
    <property type="project" value="UniProtKB-SubCell"/>
</dbReference>
<comment type="catalytic activity">
    <reaction evidence="13 14">
        <text>a very-long-chain (3R)-3-hydroxyacyl-CoA = a very-long-chain (2E)-enoyl-CoA + H2O</text>
        <dbReference type="Rhea" id="RHEA:45812"/>
        <dbReference type="ChEBI" id="CHEBI:15377"/>
        <dbReference type="ChEBI" id="CHEBI:83728"/>
        <dbReference type="ChEBI" id="CHEBI:85440"/>
        <dbReference type="EC" id="4.2.1.134"/>
    </reaction>
</comment>
<keyword evidence="7 14" id="KW-0276">Fatty acid metabolism</keyword>
<comment type="subcellular location">
    <subcellularLocation>
        <location evidence="14">Endoplasmic reticulum membrane</location>
        <topology evidence="14">Multi-pass membrane protein</topology>
    </subcellularLocation>
    <subcellularLocation>
        <location evidence="1">Membrane</location>
        <topology evidence="1">Multi-pass membrane protein</topology>
    </subcellularLocation>
</comment>
<keyword evidence="16" id="KW-1185">Reference proteome</keyword>
<evidence type="ECO:0000256" key="10">
    <source>
        <dbReference type="ARBA" id="ARBA00023136"/>
    </source>
</evidence>
<evidence type="ECO:0000256" key="7">
    <source>
        <dbReference type="ARBA" id="ARBA00022832"/>
    </source>
</evidence>
<comment type="pathway">
    <text evidence="2 14">Lipid metabolism; fatty acid biosynthesis.</text>
</comment>
<dbReference type="PANTHER" id="PTHR11035:SF3">
    <property type="entry name" value="VERY-LONG-CHAIN (3R)-3-HYDROXYACYL-COA DEHYDRATASE"/>
    <property type="match status" value="1"/>
</dbReference>
<dbReference type="STRING" id="98765.A0A2R6QEZ6"/>
<dbReference type="EMBL" id="MLYV02000343">
    <property type="protein sequence ID" value="PSS07207.1"/>
    <property type="molecule type" value="Genomic_DNA"/>
</dbReference>
<comment type="similarity">
    <text evidence="3 14">Belongs to the very long-chain fatty acids dehydratase HACD family.</text>
</comment>
<organism evidence="15 16">
    <name type="scientific">Hermanssonia centrifuga</name>
    <dbReference type="NCBI Taxonomy" id="98765"/>
    <lineage>
        <taxon>Eukaryota</taxon>
        <taxon>Fungi</taxon>
        <taxon>Dikarya</taxon>
        <taxon>Basidiomycota</taxon>
        <taxon>Agaricomycotina</taxon>
        <taxon>Agaricomycetes</taxon>
        <taxon>Polyporales</taxon>
        <taxon>Meruliaceae</taxon>
        <taxon>Hermanssonia</taxon>
    </lineage>
</organism>
<protein>
    <recommendedName>
        <fullName evidence="4 14">Very-long-chain (3R)-3-hydroxyacyl-CoA dehydratase</fullName>
        <ecNumber evidence="4 14">4.2.1.134</ecNumber>
    </recommendedName>
</protein>
<keyword evidence="10 14" id="KW-0472">Membrane</keyword>
<dbReference type="UniPathway" id="UPA00094"/>
<comment type="caution">
    <text evidence="15">The sequence shown here is derived from an EMBL/GenBank/DDBJ whole genome shotgun (WGS) entry which is preliminary data.</text>
</comment>
<evidence type="ECO:0000256" key="8">
    <source>
        <dbReference type="ARBA" id="ARBA00022989"/>
    </source>
</evidence>
<feature type="transmembrane region" description="Helical" evidence="14">
    <location>
        <begin position="63"/>
        <end position="82"/>
    </location>
</feature>
<dbReference type="GO" id="GO:0030497">
    <property type="term" value="P:fatty acid elongation"/>
    <property type="evidence" value="ECO:0007669"/>
    <property type="project" value="TreeGrafter"/>
</dbReference>
<dbReference type="OrthoDB" id="46988at2759"/>
<evidence type="ECO:0000256" key="9">
    <source>
        <dbReference type="ARBA" id="ARBA00023098"/>
    </source>
</evidence>
<reference evidence="15 16" key="1">
    <citation type="submission" date="2018-02" db="EMBL/GenBank/DDBJ databases">
        <title>Genome sequence of the basidiomycete white-rot fungus Phlebia centrifuga.</title>
        <authorList>
            <person name="Granchi Z."/>
            <person name="Peng M."/>
            <person name="de Vries R.P."/>
            <person name="Hilden K."/>
            <person name="Makela M.R."/>
            <person name="Grigoriev I."/>
            <person name="Riley R."/>
        </authorList>
    </citation>
    <scope>NUCLEOTIDE SEQUENCE [LARGE SCALE GENOMIC DNA]</scope>
    <source>
        <strain evidence="15 16">FBCC195</strain>
    </source>
</reference>
<evidence type="ECO:0000256" key="1">
    <source>
        <dbReference type="ARBA" id="ARBA00004141"/>
    </source>
</evidence>
<accession>A0A2R6QEZ6</accession>
<keyword evidence="14" id="KW-0256">Endoplasmic reticulum</keyword>
<evidence type="ECO:0000256" key="4">
    <source>
        <dbReference type="ARBA" id="ARBA00013122"/>
    </source>
</evidence>
<gene>
    <name evidence="15" type="ORF">PHLCEN_2v3490</name>
</gene>
<feature type="transmembrane region" description="Helical" evidence="14">
    <location>
        <begin position="29"/>
        <end position="51"/>
    </location>
</feature>
<evidence type="ECO:0000256" key="11">
    <source>
        <dbReference type="ARBA" id="ARBA00023160"/>
    </source>
</evidence>
<sequence>MAKIEEVPESPRPKAGKTKTKQTSTVLKYYLVAYNLVSALGWLYVLVGTLVHLFNLDAPSSPFSAKLASVPFLSKAATFLNFSRTAYIEKRLPASLGFLVPVIRRATTTFDRVGWQTTMVQTLAIMEVVHSLLGWVRSPLVTVAMQVASRYYIVWGITSLFKSVCPVLAIGGWTQS</sequence>
<evidence type="ECO:0000256" key="5">
    <source>
        <dbReference type="ARBA" id="ARBA00022516"/>
    </source>
</evidence>
<keyword evidence="6 14" id="KW-0812">Transmembrane</keyword>
<evidence type="ECO:0000256" key="12">
    <source>
        <dbReference type="ARBA" id="ARBA00023239"/>
    </source>
</evidence>
<dbReference type="GO" id="GO:0102158">
    <property type="term" value="F:very-long-chain (3R)-3-hydroxyacyl-CoA dehydratase activity"/>
    <property type="evidence" value="ECO:0007669"/>
    <property type="project" value="UniProtKB-EC"/>
</dbReference>
<evidence type="ECO:0000313" key="16">
    <source>
        <dbReference type="Proteomes" id="UP000186601"/>
    </source>
</evidence>
<comment type="caution">
    <text evidence="14">Lacks conserved residue(s) required for the propagation of feature annotation.</text>
</comment>
<keyword evidence="12 14" id="KW-0456">Lyase</keyword>
<evidence type="ECO:0000256" key="2">
    <source>
        <dbReference type="ARBA" id="ARBA00005194"/>
    </source>
</evidence>
<dbReference type="Proteomes" id="UP000186601">
    <property type="component" value="Unassembled WGS sequence"/>
</dbReference>
<dbReference type="GO" id="GO:0042761">
    <property type="term" value="P:very long-chain fatty acid biosynthetic process"/>
    <property type="evidence" value="ECO:0007669"/>
    <property type="project" value="TreeGrafter"/>
</dbReference>
<evidence type="ECO:0000256" key="14">
    <source>
        <dbReference type="RuleBase" id="RU363109"/>
    </source>
</evidence>